<organism evidence="5 6">
    <name type="scientific">Saccharospirillum salsuginis</name>
    <dbReference type="NCBI Taxonomy" id="418750"/>
    <lineage>
        <taxon>Bacteria</taxon>
        <taxon>Pseudomonadati</taxon>
        <taxon>Pseudomonadota</taxon>
        <taxon>Gammaproteobacteria</taxon>
        <taxon>Oceanospirillales</taxon>
        <taxon>Saccharospirillaceae</taxon>
        <taxon>Saccharospirillum</taxon>
    </lineage>
</organism>
<dbReference type="PRINTS" id="PR00032">
    <property type="entry name" value="HTHARAC"/>
</dbReference>
<comment type="caution">
    <text evidence="5">The sequence shown here is derived from an EMBL/GenBank/DDBJ whole genome shotgun (WGS) entry which is preliminary data.</text>
</comment>
<dbReference type="InterPro" id="IPR014710">
    <property type="entry name" value="RmlC-like_jellyroll"/>
</dbReference>
<keyword evidence="3" id="KW-0804">Transcription</keyword>
<dbReference type="GO" id="GO:0043565">
    <property type="term" value="F:sequence-specific DNA binding"/>
    <property type="evidence" value="ECO:0007669"/>
    <property type="project" value="InterPro"/>
</dbReference>
<dbReference type="Gene3D" id="2.60.120.10">
    <property type="entry name" value="Jelly Rolls"/>
    <property type="match status" value="1"/>
</dbReference>
<reference evidence="5" key="1">
    <citation type="journal article" date="2014" name="Int. J. Syst. Evol. Microbiol.">
        <title>Complete genome sequence of Corynebacterium casei LMG S-19264T (=DSM 44701T), isolated from a smear-ripened cheese.</title>
        <authorList>
            <consortium name="US DOE Joint Genome Institute (JGI-PGF)"/>
            <person name="Walter F."/>
            <person name="Albersmeier A."/>
            <person name="Kalinowski J."/>
            <person name="Ruckert C."/>
        </authorList>
    </citation>
    <scope>NUCLEOTIDE SEQUENCE</scope>
    <source>
        <strain evidence="5">KCTC 22169</strain>
    </source>
</reference>
<dbReference type="InterPro" id="IPR050204">
    <property type="entry name" value="AraC_XylS_family_regulators"/>
</dbReference>
<dbReference type="SMART" id="SM00342">
    <property type="entry name" value="HTH_ARAC"/>
    <property type="match status" value="1"/>
</dbReference>
<dbReference type="Proteomes" id="UP000626148">
    <property type="component" value="Unassembled WGS sequence"/>
</dbReference>
<accession>A0A918N8H4</accession>
<dbReference type="GO" id="GO:0003700">
    <property type="term" value="F:DNA-binding transcription factor activity"/>
    <property type="evidence" value="ECO:0007669"/>
    <property type="project" value="InterPro"/>
</dbReference>
<dbReference type="PANTHER" id="PTHR46796">
    <property type="entry name" value="HTH-TYPE TRANSCRIPTIONAL ACTIVATOR RHAS-RELATED"/>
    <property type="match status" value="1"/>
</dbReference>
<keyword evidence="6" id="KW-1185">Reference proteome</keyword>
<dbReference type="Pfam" id="PF12833">
    <property type="entry name" value="HTH_18"/>
    <property type="match status" value="1"/>
</dbReference>
<sequence length="225" mass="25344">MNAFEEHRYADLCATDRHDFHQLLLGLEGCVDIEVEGRGGRIQSGGLCVIPAGAVHHYLGLGAGNRCLTLNLADPMLSPEERRLFDRIRFSQLPAIPSRLSVNDVLNDDLAEMLDLPRIRLNLARLSSRVMARLDERWPVTRLADTANVSERQLRRLLARDTGLTPGQWLTRLRVNVALRELRTTGHTITDIALDCGFQSPAHFSRCVRDRTGLSPRQWRSSMAD</sequence>
<dbReference type="Gene3D" id="1.10.10.60">
    <property type="entry name" value="Homeodomain-like"/>
    <property type="match status" value="1"/>
</dbReference>
<evidence type="ECO:0000256" key="1">
    <source>
        <dbReference type="ARBA" id="ARBA00023015"/>
    </source>
</evidence>
<gene>
    <name evidence="5" type="ORF">GCM10007392_14320</name>
</gene>
<evidence type="ECO:0000259" key="4">
    <source>
        <dbReference type="PROSITE" id="PS01124"/>
    </source>
</evidence>
<dbReference type="PROSITE" id="PS01124">
    <property type="entry name" value="HTH_ARAC_FAMILY_2"/>
    <property type="match status" value="1"/>
</dbReference>
<keyword evidence="1" id="KW-0805">Transcription regulation</keyword>
<dbReference type="PROSITE" id="PS00041">
    <property type="entry name" value="HTH_ARAC_FAMILY_1"/>
    <property type="match status" value="1"/>
</dbReference>
<dbReference type="SUPFAM" id="SSF51182">
    <property type="entry name" value="RmlC-like cupins"/>
    <property type="match status" value="1"/>
</dbReference>
<feature type="domain" description="HTH araC/xylS-type" evidence="4">
    <location>
        <begin position="124"/>
        <end position="222"/>
    </location>
</feature>
<protein>
    <submittedName>
        <fullName evidence="5">AraC family transcriptional regulator</fullName>
    </submittedName>
</protein>
<dbReference type="RefSeq" id="WP_189607856.1">
    <property type="nucleotide sequence ID" value="NZ_BMXR01000003.1"/>
</dbReference>
<dbReference type="EMBL" id="BMXR01000003">
    <property type="protein sequence ID" value="GGX48457.1"/>
    <property type="molecule type" value="Genomic_DNA"/>
</dbReference>
<reference evidence="5" key="2">
    <citation type="submission" date="2020-09" db="EMBL/GenBank/DDBJ databases">
        <authorList>
            <person name="Sun Q."/>
            <person name="Kim S."/>
        </authorList>
    </citation>
    <scope>NUCLEOTIDE SEQUENCE</scope>
    <source>
        <strain evidence="5">KCTC 22169</strain>
    </source>
</reference>
<dbReference type="SUPFAM" id="SSF46689">
    <property type="entry name" value="Homeodomain-like"/>
    <property type="match status" value="2"/>
</dbReference>
<evidence type="ECO:0000256" key="3">
    <source>
        <dbReference type="ARBA" id="ARBA00023163"/>
    </source>
</evidence>
<evidence type="ECO:0000313" key="5">
    <source>
        <dbReference type="EMBL" id="GGX48457.1"/>
    </source>
</evidence>
<dbReference type="AlphaFoldDB" id="A0A918N8H4"/>
<evidence type="ECO:0000256" key="2">
    <source>
        <dbReference type="ARBA" id="ARBA00023125"/>
    </source>
</evidence>
<dbReference type="InterPro" id="IPR009057">
    <property type="entry name" value="Homeodomain-like_sf"/>
</dbReference>
<keyword evidence="2" id="KW-0238">DNA-binding</keyword>
<name>A0A918N8H4_9GAMM</name>
<dbReference type="InterPro" id="IPR018062">
    <property type="entry name" value="HTH_AraC-typ_CS"/>
</dbReference>
<dbReference type="InterPro" id="IPR011051">
    <property type="entry name" value="RmlC_Cupin_sf"/>
</dbReference>
<dbReference type="InterPro" id="IPR020449">
    <property type="entry name" value="Tscrpt_reg_AraC-type_HTH"/>
</dbReference>
<evidence type="ECO:0000313" key="6">
    <source>
        <dbReference type="Proteomes" id="UP000626148"/>
    </source>
</evidence>
<dbReference type="InterPro" id="IPR018060">
    <property type="entry name" value="HTH_AraC"/>
</dbReference>
<proteinExistence type="predicted"/>